<dbReference type="PANTHER" id="PTHR36114">
    <property type="entry name" value="16.7 KDA PROTEIN IN WHIE LOCUS"/>
    <property type="match status" value="1"/>
</dbReference>
<dbReference type="InterPro" id="IPR014710">
    <property type="entry name" value="RmlC-like_jellyroll"/>
</dbReference>
<organism evidence="2 3">
    <name type="scientific">Teredinibacter turnerae (strain ATCC 39867 / T7901)</name>
    <dbReference type="NCBI Taxonomy" id="377629"/>
    <lineage>
        <taxon>Bacteria</taxon>
        <taxon>Pseudomonadati</taxon>
        <taxon>Pseudomonadota</taxon>
        <taxon>Gammaproteobacteria</taxon>
        <taxon>Cellvibrionales</taxon>
        <taxon>Cellvibrionaceae</taxon>
        <taxon>Teredinibacter</taxon>
    </lineage>
</organism>
<dbReference type="AlphaFoldDB" id="C5BN74"/>
<accession>C5BN74</accession>
<dbReference type="EMBL" id="CP001614">
    <property type="protein sequence ID" value="ACR12541.1"/>
    <property type="molecule type" value="Genomic_DNA"/>
</dbReference>
<evidence type="ECO:0000313" key="2">
    <source>
        <dbReference type="EMBL" id="ACR12541.1"/>
    </source>
</evidence>
<protein>
    <submittedName>
        <fullName evidence="2">Cupin 2, conserved barrel domain protein</fullName>
    </submittedName>
</protein>
<dbReference type="Proteomes" id="UP000009080">
    <property type="component" value="Chromosome"/>
</dbReference>
<dbReference type="InterPro" id="IPR052044">
    <property type="entry name" value="PKS_Associated_Protein"/>
</dbReference>
<dbReference type="CDD" id="cd02226">
    <property type="entry name" value="cupin_YdbB-like"/>
    <property type="match status" value="1"/>
</dbReference>
<dbReference type="PANTHER" id="PTHR36114:SF1">
    <property type="entry name" value="16.7 KDA PROTEIN IN WHIE LOCUS"/>
    <property type="match status" value="1"/>
</dbReference>
<dbReference type="eggNOG" id="COG0662">
    <property type="taxonomic scope" value="Bacteria"/>
</dbReference>
<dbReference type="InterPro" id="IPR011051">
    <property type="entry name" value="RmlC_Cupin_sf"/>
</dbReference>
<evidence type="ECO:0000259" key="1">
    <source>
        <dbReference type="Pfam" id="PF07883"/>
    </source>
</evidence>
<evidence type="ECO:0000313" key="3">
    <source>
        <dbReference type="Proteomes" id="UP000009080"/>
    </source>
</evidence>
<dbReference type="Pfam" id="PF07883">
    <property type="entry name" value="Cupin_2"/>
    <property type="match status" value="1"/>
</dbReference>
<dbReference type="OrthoDB" id="9794183at2"/>
<dbReference type="KEGG" id="ttu:TERTU_2854"/>
<proteinExistence type="predicted"/>
<dbReference type="RefSeq" id="WP_015818653.1">
    <property type="nucleotide sequence ID" value="NC_012997.1"/>
</dbReference>
<feature type="domain" description="Cupin type-2" evidence="1">
    <location>
        <begin position="39"/>
        <end position="96"/>
    </location>
</feature>
<dbReference type="STRING" id="377629.TERTU_2854"/>
<dbReference type="HOGENOM" id="CLU_131430_1_0_6"/>
<gene>
    <name evidence="2" type="ordered locus">TERTU_2854</name>
</gene>
<dbReference type="SUPFAM" id="SSF51182">
    <property type="entry name" value="RmlC-like cupins"/>
    <property type="match status" value="1"/>
</dbReference>
<dbReference type="Gene3D" id="2.60.120.10">
    <property type="entry name" value="Jelly Rolls"/>
    <property type="match status" value="1"/>
</dbReference>
<dbReference type="InterPro" id="IPR013096">
    <property type="entry name" value="Cupin_2"/>
</dbReference>
<reference evidence="2 3" key="1">
    <citation type="journal article" date="2009" name="PLoS ONE">
        <title>The complete genome of Teredinibacter turnerae T7901: an intracellular endosymbiont of marine wood-boring bivalves (shipworms).</title>
        <authorList>
            <person name="Yang J.C."/>
            <person name="Madupu R."/>
            <person name="Durkin A.S."/>
            <person name="Ekborg N.A."/>
            <person name="Pedamallu C.S."/>
            <person name="Hostetler J.B."/>
            <person name="Radune D."/>
            <person name="Toms B.S."/>
            <person name="Henrissat B."/>
            <person name="Coutinho P.M."/>
            <person name="Schwarz S."/>
            <person name="Field L."/>
            <person name="Trindade-Silva A.E."/>
            <person name="Soares C.A.G."/>
            <person name="Elshahawi S."/>
            <person name="Hanora A."/>
            <person name="Schmidt E.W."/>
            <person name="Haygood M.G."/>
            <person name="Posfai J."/>
            <person name="Benner J."/>
            <person name="Madinger C."/>
            <person name="Nove J."/>
            <person name="Anton B."/>
            <person name="Chaudhary K."/>
            <person name="Foster J."/>
            <person name="Holman A."/>
            <person name="Kumar S."/>
            <person name="Lessard P.A."/>
            <person name="Luyten Y.A."/>
            <person name="Slatko B."/>
            <person name="Wood N."/>
            <person name="Wu B."/>
            <person name="Teplitski M."/>
            <person name="Mougous J.D."/>
            <person name="Ward N."/>
            <person name="Eisen J.A."/>
            <person name="Badger J.H."/>
            <person name="Distel D.L."/>
        </authorList>
    </citation>
    <scope>NUCLEOTIDE SEQUENCE [LARGE SCALE GENOMIC DNA]</scope>
    <source>
        <strain evidence="3">ATCC 39867 / T7901</strain>
    </source>
</reference>
<sequence length="122" mass="13591">MSSVVSALKKANSLQDYWSPKVIADVDDAYVKVAKLKGSLAWHTHDEEDEAFFILSGRLLIQTESGDVQLEQGDFYVVPKGVAHNPIAEKECCVLLVERKSTLHTGTLITERTRSIDEQMAE</sequence>
<name>C5BN74_TERTT</name>
<keyword evidence="3" id="KW-1185">Reference proteome</keyword>